<sequence>MKKLIYGIEFEPVWGMSGLLNFYGEGWPYHKILKIFGINFKSITFVSKTTTLLPNKGNMPLKKNLMPVELIPKSIYLNFFRKYALNAVSLSGPGAEEILSSKKLHQRTKPFQLSFMSVAPLGEERLKEFAQFIKILLREYHNYKTQIGLQLNVTCPNTEHDNPEMKEILTMLDMCDPLVGKGIAIILKISVEMPIANVLTFGEHRNCHAICTSNTVNFGNLPEKINWKKLFPNGSPLLKRNLNIKKPGGLSGAPLLPLVVEQIKLLREAGFKKHINGGGGIIYKKDINKLMEAGADSISIGSVVFLNPLAVPGIIKYAHKLF</sequence>
<feature type="domain" description="Dihydroorotate dehydrogenase catalytic" evidence="2">
    <location>
        <begin position="84"/>
        <end position="316"/>
    </location>
</feature>
<dbReference type="InterPro" id="IPR013785">
    <property type="entry name" value="Aldolase_TIM"/>
</dbReference>
<accession>A0A1F6XMK7</accession>
<organism evidence="3 4">
    <name type="scientific">Candidatus Nomurabacteria bacterium RIFCSPLOWO2_01_FULL_42_17</name>
    <dbReference type="NCBI Taxonomy" id="1801780"/>
    <lineage>
        <taxon>Bacteria</taxon>
        <taxon>Candidatus Nomuraibacteriota</taxon>
    </lineage>
</organism>
<reference evidence="3 4" key="1">
    <citation type="journal article" date="2016" name="Nat. Commun.">
        <title>Thousands of microbial genomes shed light on interconnected biogeochemical processes in an aquifer system.</title>
        <authorList>
            <person name="Anantharaman K."/>
            <person name="Brown C.T."/>
            <person name="Hug L.A."/>
            <person name="Sharon I."/>
            <person name="Castelle C.J."/>
            <person name="Probst A.J."/>
            <person name="Thomas B.C."/>
            <person name="Singh A."/>
            <person name="Wilkins M.J."/>
            <person name="Karaoz U."/>
            <person name="Brodie E.L."/>
            <person name="Williams K.H."/>
            <person name="Hubbard S.S."/>
            <person name="Banfield J.F."/>
        </authorList>
    </citation>
    <scope>NUCLEOTIDE SEQUENCE [LARGE SCALE GENOMIC DNA]</scope>
</reference>
<evidence type="ECO:0000256" key="1">
    <source>
        <dbReference type="ARBA" id="ARBA00023002"/>
    </source>
</evidence>
<proteinExistence type="predicted"/>
<dbReference type="Pfam" id="PF01180">
    <property type="entry name" value="DHO_dh"/>
    <property type="match status" value="1"/>
</dbReference>
<gene>
    <name evidence="3" type="ORF">A2917_02565</name>
</gene>
<evidence type="ECO:0000313" key="3">
    <source>
        <dbReference type="EMBL" id="OGI95420.1"/>
    </source>
</evidence>
<dbReference type="Gene3D" id="3.20.20.70">
    <property type="entry name" value="Aldolase class I"/>
    <property type="match status" value="1"/>
</dbReference>
<dbReference type="InterPro" id="IPR005720">
    <property type="entry name" value="Dihydroorotate_DH_cat"/>
</dbReference>
<protein>
    <recommendedName>
        <fullName evidence="2">Dihydroorotate dehydrogenase catalytic domain-containing protein</fullName>
    </recommendedName>
</protein>
<dbReference type="SUPFAM" id="SSF51395">
    <property type="entry name" value="FMN-linked oxidoreductases"/>
    <property type="match status" value="1"/>
</dbReference>
<evidence type="ECO:0000313" key="4">
    <source>
        <dbReference type="Proteomes" id="UP000178104"/>
    </source>
</evidence>
<dbReference type="GO" id="GO:0005737">
    <property type="term" value="C:cytoplasm"/>
    <property type="evidence" value="ECO:0007669"/>
    <property type="project" value="InterPro"/>
</dbReference>
<evidence type="ECO:0000259" key="2">
    <source>
        <dbReference type="Pfam" id="PF01180"/>
    </source>
</evidence>
<comment type="caution">
    <text evidence="3">The sequence shown here is derived from an EMBL/GenBank/DDBJ whole genome shotgun (WGS) entry which is preliminary data.</text>
</comment>
<keyword evidence="1" id="KW-0560">Oxidoreductase</keyword>
<dbReference type="STRING" id="1801780.A2917_02565"/>
<name>A0A1F6XMK7_9BACT</name>
<dbReference type="GO" id="GO:0016627">
    <property type="term" value="F:oxidoreductase activity, acting on the CH-CH group of donors"/>
    <property type="evidence" value="ECO:0007669"/>
    <property type="project" value="InterPro"/>
</dbReference>
<dbReference type="AlphaFoldDB" id="A0A1F6XMK7"/>
<dbReference type="EMBL" id="MFVE01000005">
    <property type="protein sequence ID" value="OGI95420.1"/>
    <property type="molecule type" value="Genomic_DNA"/>
</dbReference>
<dbReference type="Proteomes" id="UP000178104">
    <property type="component" value="Unassembled WGS sequence"/>
</dbReference>